<feature type="non-terminal residue" evidence="1">
    <location>
        <position position="1"/>
    </location>
</feature>
<proteinExistence type="predicted"/>
<protein>
    <submittedName>
        <fullName evidence="1">Uncharacterized protein</fullName>
    </submittedName>
</protein>
<dbReference type="AlphaFoldDB" id="X1DYI9"/>
<gene>
    <name evidence="1" type="ORF">S01H4_57792</name>
</gene>
<evidence type="ECO:0000313" key="1">
    <source>
        <dbReference type="EMBL" id="GAH09964.1"/>
    </source>
</evidence>
<name>X1DYI9_9ZZZZ</name>
<reference evidence="1" key="1">
    <citation type="journal article" date="2014" name="Front. Microbiol.">
        <title>High frequency of phylogenetically diverse reductive dehalogenase-homologous genes in deep subseafloor sedimentary metagenomes.</title>
        <authorList>
            <person name="Kawai M."/>
            <person name="Futagami T."/>
            <person name="Toyoda A."/>
            <person name="Takaki Y."/>
            <person name="Nishi S."/>
            <person name="Hori S."/>
            <person name="Arai W."/>
            <person name="Tsubouchi T."/>
            <person name="Morono Y."/>
            <person name="Uchiyama I."/>
            <person name="Ito T."/>
            <person name="Fujiyama A."/>
            <person name="Inagaki F."/>
            <person name="Takami H."/>
        </authorList>
    </citation>
    <scope>NUCLEOTIDE SEQUENCE</scope>
    <source>
        <strain evidence="1">Expedition CK06-06</strain>
    </source>
</reference>
<accession>X1DYI9</accession>
<comment type="caution">
    <text evidence="1">The sequence shown here is derived from an EMBL/GenBank/DDBJ whole genome shotgun (WGS) entry which is preliminary data.</text>
</comment>
<organism evidence="1">
    <name type="scientific">marine sediment metagenome</name>
    <dbReference type="NCBI Taxonomy" id="412755"/>
    <lineage>
        <taxon>unclassified sequences</taxon>
        <taxon>metagenomes</taxon>
        <taxon>ecological metagenomes</taxon>
    </lineage>
</organism>
<dbReference type="EMBL" id="BART01033681">
    <property type="protein sequence ID" value="GAH09964.1"/>
    <property type="molecule type" value="Genomic_DNA"/>
</dbReference>
<sequence>AITEIKVKDLVKGIPDIETADQIEQDEPWWYGPYRMLIRNDFQSNSILRLDIDVDMLYAYKINMEDISRVIEQDQSVICVYSPMNEGKIHIYPIEKSVATKIKADGVVDRRNASMVFLWEAVIPALDKLTISGTVGIKQIYPVEAPVWQIVKDEQKSGSVDRGWFLILNEVRMKITGIRTEKLIHLCTTAGLPVGSVASRGPVMGNASIASIVGISSILTCVGAGPT</sequence>
<feature type="non-terminal residue" evidence="1">
    <location>
        <position position="227"/>
    </location>
</feature>